<dbReference type="GO" id="GO:0000122">
    <property type="term" value="P:negative regulation of transcription by RNA polymerase II"/>
    <property type="evidence" value="ECO:0007669"/>
    <property type="project" value="InterPro"/>
</dbReference>
<comment type="subunit">
    <text evidence="6">Heterodimer with other HLH proteins.</text>
</comment>
<dbReference type="GO" id="GO:0005737">
    <property type="term" value="C:cytoplasm"/>
    <property type="evidence" value="ECO:0007669"/>
    <property type="project" value="InterPro"/>
</dbReference>
<evidence type="ECO:0000256" key="1">
    <source>
        <dbReference type="ARBA" id="ARBA00004123"/>
    </source>
</evidence>
<dbReference type="GO" id="GO:0005634">
    <property type="term" value="C:nucleus"/>
    <property type="evidence" value="ECO:0007669"/>
    <property type="project" value="UniProtKB-SubCell"/>
</dbReference>
<evidence type="ECO:0000313" key="13">
    <source>
        <dbReference type="Proteomes" id="UP000472263"/>
    </source>
</evidence>
<comment type="subcellular location">
    <subcellularLocation>
        <location evidence="1">Nucleus</location>
    </subcellularLocation>
</comment>
<keyword evidence="3" id="KW-0805">Transcription regulation</keyword>
<keyword evidence="13" id="KW-1185">Reference proteome</keyword>
<proteinExistence type="predicted"/>
<dbReference type="GO" id="GO:0046983">
    <property type="term" value="F:protein dimerization activity"/>
    <property type="evidence" value="ECO:0007669"/>
    <property type="project" value="InterPro"/>
</dbReference>
<reference evidence="12" key="1">
    <citation type="submission" date="2019-06" db="EMBL/GenBank/DDBJ databases">
        <authorList>
            <consortium name="Wellcome Sanger Institute Data Sharing"/>
        </authorList>
    </citation>
    <scope>NUCLEOTIDE SEQUENCE [LARGE SCALE GENOMIC DNA]</scope>
</reference>
<name>A0A667ZA70_9TELE</name>
<evidence type="ECO:0000256" key="8">
    <source>
        <dbReference type="ARBA" id="ARBA00042952"/>
    </source>
</evidence>
<dbReference type="PROSITE" id="PS50888">
    <property type="entry name" value="BHLH"/>
    <property type="match status" value="1"/>
</dbReference>
<evidence type="ECO:0000256" key="7">
    <source>
        <dbReference type="ARBA" id="ARBA00040558"/>
    </source>
</evidence>
<dbReference type="Proteomes" id="UP000472263">
    <property type="component" value="Chromosome 24"/>
</dbReference>
<protein>
    <recommendedName>
        <fullName evidence="7">DNA-binding protein inhibitor ID-4</fullName>
    </recommendedName>
    <alternativeName>
        <fullName evidence="9">Inhibitor of DNA binding 4</fullName>
    </alternativeName>
    <alternativeName>
        <fullName evidence="8">Inhibitor of differentiation 4</fullName>
    </alternativeName>
</protein>
<evidence type="ECO:0000256" key="3">
    <source>
        <dbReference type="ARBA" id="ARBA00023015"/>
    </source>
</evidence>
<dbReference type="AlphaFoldDB" id="A0A667ZA70"/>
<keyword evidence="2" id="KW-0678">Repressor</keyword>
<feature type="region of interest" description="Disordered" evidence="10">
    <location>
        <begin position="1"/>
        <end position="47"/>
    </location>
</feature>
<evidence type="ECO:0000256" key="5">
    <source>
        <dbReference type="ARBA" id="ARBA00023242"/>
    </source>
</evidence>
<feature type="domain" description="BHLH" evidence="11">
    <location>
        <begin position="34"/>
        <end position="86"/>
    </location>
</feature>
<evidence type="ECO:0000313" key="12">
    <source>
        <dbReference type="Ensembl" id="ENSMMDP00005040015.1"/>
    </source>
</evidence>
<dbReference type="InParanoid" id="A0A667ZA70"/>
<evidence type="ECO:0000256" key="2">
    <source>
        <dbReference type="ARBA" id="ARBA00022491"/>
    </source>
</evidence>
<evidence type="ECO:0000256" key="4">
    <source>
        <dbReference type="ARBA" id="ARBA00023163"/>
    </source>
</evidence>
<dbReference type="GeneTree" id="ENSGT00940000156464"/>
<dbReference type="SMART" id="SM00353">
    <property type="entry name" value="HLH"/>
    <property type="match status" value="1"/>
</dbReference>
<organism evidence="12 13">
    <name type="scientific">Myripristis murdjan</name>
    <name type="common">pinecone soldierfish</name>
    <dbReference type="NCBI Taxonomy" id="586833"/>
    <lineage>
        <taxon>Eukaryota</taxon>
        <taxon>Metazoa</taxon>
        <taxon>Chordata</taxon>
        <taxon>Craniata</taxon>
        <taxon>Vertebrata</taxon>
        <taxon>Euteleostomi</taxon>
        <taxon>Actinopterygii</taxon>
        <taxon>Neopterygii</taxon>
        <taxon>Teleostei</taxon>
        <taxon>Neoteleostei</taxon>
        <taxon>Acanthomorphata</taxon>
        <taxon>Holocentriformes</taxon>
        <taxon>Holocentridae</taxon>
        <taxon>Myripristis</taxon>
    </lineage>
</organism>
<dbReference type="Ensembl" id="ENSMMDT00005040843.1">
    <property type="protein sequence ID" value="ENSMMDP00005040015.1"/>
    <property type="gene ID" value="ENSMMDG00005018527.1"/>
</dbReference>
<dbReference type="Gene3D" id="4.10.280.10">
    <property type="entry name" value="Helix-loop-helix DNA-binding domain"/>
    <property type="match status" value="1"/>
</dbReference>
<dbReference type="PANTHER" id="PTHR11723:SF6">
    <property type="entry name" value="DNA-BINDING PROTEIN INHIBITOR ID-4"/>
    <property type="match status" value="1"/>
</dbReference>
<evidence type="ECO:0000256" key="10">
    <source>
        <dbReference type="SAM" id="MobiDB-lite"/>
    </source>
</evidence>
<dbReference type="InterPro" id="IPR026052">
    <property type="entry name" value="DNA-bd_prot-inh"/>
</dbReference>
<reference evidence="12" key="3">
    <citation type="submission" date="2025-09" db="UniProtKB">
        <authorList>
            <consortium name="Ensembl"/>
        </authorList>
    </citation>
    <scope>IDENTIFICATION</scope>
</reference>
<dbReference type="InterPro" id="IPR036638">
    <property type="entry name" value="HLH_DNA-bd_sf"/>
</dbReference>
<dbReference type="PANTHER" id="PTHR11723">
    <property type="entry name" value="DNA-BINDING PROTEIN INHIBITOR"/>
    <property type="match status" value="1"/>
</dbReference>
<dbReference type="GO" id="GO:0030154">
    <property type="term" value="P:cell differentiation"/>
    <property type="evidence" value="ECO:0007669"/>
    <property type="project" value="TreeGrafter"/>
</dbReference>
<reference evidence="12" key="2">
    <citation type="submission" date="2025-08" db="UniProtKB">
        <authorList>
            <consortium name="Ensembl"/>
        </authorList>
    </citation>
    <scope>IDENTIFICATION</scope>
</reference>
<dbReference type="GO" id="GO:0032922">
    <property type="term" value="P:circadian regulation of gene expression"/>
    <property type="evidence" value="ECO:0007669"/>
    <property type="project" value="TreeGrafter"/>
</dbReference>
<dbReference type="Pfam" id="PF00010">
    <property type="entry name" value="HLH"/>
    <property type="match status" value="1"/>
</dbReference>
<evidence type="ECO:0000256" key="6">
    <source>
        <dbReference type="ARBA" id="ARBA00038627"/>
    </source>
</evidence>
<evidence type="ECO:0000259" key="11">
    <source>
        <dbReference type="PROSITE" id="PS50888"/>
    </source>
</evidence>
<sequence length="146" mass="15962">SPAVLRHSRPSGDMKAVSPVRPAGRRGGASRSKSPAEGPRSAPPPLLQDMNRCYRLLRRLVPSLPPGRAASRVEILQHVIDYILDLQTALDSGAAAAGIPRDRFHHLDPQSPATLSSDVSILTFQVREEFPLSGKKNNKLVLEERF</sequence>
<dbReference type="SUPFAM" id="SSF47459">
    <property type="entry name" value="HLH, helix-loop-helix DNA-binding domain"/>
    <property type="match status" value="1"/>
</dbReference>
<keyword evidence="4" id="KW-0804">Transcription</keyword>
<dbReference type="InterPro" id="IPR011598">
    <property type="entry name" value="bHLH_dom"/>
</dbReference>
<keyword evidence="5" id="KW-0539">Nucleus</keyword>
<evidence type="ECO:0000256" key="9">
    <source>
        <dbReference type="ARBA" id="ARBA00043118"/>
    </source>
</evidence>
<accession>A0A667ZA70</accession>